<dbReference type="GO" id="GO:0003700">
    <property type="term" value="F:DNA-binding transcription factor activity"/>
    <property type="evidence" value="ECO:0007669"/>
    <property type="project" value="InterPro"/>
</dbReference>
<feature type="compositionally biased region" description="Polar residues" evidence="1">
    <location>
        <begin position="153"/>
        <end position="164"/>
    </location>
</feature>
<proteinExistence type="predicted"/>
<feature type="region of interest" description="Disordered" evidence="1">
    <location>
        <begin position="1"/>
        <end position="61"/>
    </location>
</feature>
<dbReference type="EMBL" id="JASWJB010000068">
    <property type="protein sequence ID" value="KAK2601874.1"/>
    <property type="molecule type" value="Genomic_DNA"/>
</dbReference>
<organism evidence="2 3">
    <name type="scientific">Conoideocrella luteorostrata</name>
    <dbReference type="NCBI Taxonomy" id="1105319"/>
    <lineage>
        <taxon>Eukaryota</taxon>
        <taxon>Fungi</taxon>
        <taxon>Dikarya</taxon>
        <taxon>Ascomycota</taxon>
        <taxon>Pezizomycotina</taxon>
        <taxon>Sordariomycetes</taxon>
        <taxon>Hypocreomycetidae</taxon>
        <taxon>Hypocreales</taxon>
        <taxon>Clavicipitaceae</taxon>
        <taxon>Conoideocrella</taxon>
    </lineage>
</organism>
<feature type="region of interest" description="Disordered" evidence="1">
    <location>
        <begin position="144"/>
        <end position="180"/>
    </location>
</feature>
<dbReference type="Proteomes" id="UP001251528">
    <property type="component" value="Unassembled WGS sequence"/>
</dbReference>
<keyword evidence="3" id="KW-1185">Reference proteome</keyword>
<dbReference type="InterPro" id="IPR046347">
    <property type="entry name" value="bZIP_sf"/>
</dbReference>
<evidence type="ECO:0008006" key="4">
    <source>
        <dbReference type="Google" id="ProtNLM"/>
    </source>
</evidence>
<dbReference type="Gene3D" id="1.20.5.170">
    <property type="match status" value="1"/>
</dbReference>
<feature type="compositionally biased region" description="Polar residues" evidence="1">
    <location>
        <begin position="1"/>
        <end position="18"/>
    </location>
</feature>
<evidence type="ECO:0000313" key="3">
    <source>
        <dbReference type="Proteomes" id="UP001251528"/>
    </source>
</evidence>
<protein>
    <recommendedName>
        <fullName evidence="4">BZIP domain-containing protein</fullName>
    </recommendedName>
</protein>
<name>A0AAJ0FVC4_9HYPO</name>
<accession>A0AAJ0FVC4</accession>
<feature type="compositionally biased region" description="Polar residues" evidence="1">
    <location>
        <begin position="26"/>
        <end position="43"/>
    </location>
</feature>
<dbReference type="PANTHER" id="PTHR37012">
    <property type="entry name" value="B-ZIP TRANSCRIPTION FACTOR (EUROFUNG)-RELATED"/>
    <property type="match status" value="1"/>
</dbReference>
<dbReference type="CDD" id="cd14688">
    <property type="entry name" value="bZIP_YAP"/>
    <property type="match status" value="1"/>
</dbReference>
<dbReference type="PANTHER" id="PTHR37012:SF2">
    <property type="entry name" value="BZIP DOMAIN-CONTAINING PROTEIN-RELATED"/>
    <property type="match status" value="1"/>
</dbReference>
<dbReference type="SUPFAM" id="SSF57959">
    <property type="entry name" value="Leucine zipper domain"/>
    <property type="match status" value="1"/>
</dbReference>
<dbReference type="AlphaFoldDB" id="A0AAJ0FVC4"/>
<evidence type="ECO:0000256" key="1">
    <source>
        <dbReference type="SAM" id="MobiDB-lite"/>
    </source>
</evidence>
<reference evidence="2" key="1">
    <citation type="submission" date="2023-06" db="EMBL/GenBank/DDBJ databases">
        <title>Conoideocrella luteorostrata (Hypocreales: Clavicipitaceae), a potential biocontrol fungus for elongate hemlock scale in United States Christmas tree production areas.</title>
        <authorList>
            <person name="Barrett H."/>
            <person name="Lovett B."/>
            <person name="Macias A.M."/>
            <person name="Stajich J.E."/>
            <person name="Kasson M.T."/>
        </authorList>
    </citation>
    <scope>NUCLEOTIDE SEQUENCE</scope>
    <source>
        <strain evidence="2">ARSEF 14590</strain>
    </source>
</reference>
<comment type="caution">
    <text evidence="2">The sequence shown here is derived from an EMBL/GenBank/DDBJ whole genome shotgun (WGS) entry which is preliminary data.</text>
</comment>
<evidence type="ECO:0000313" key="2">
    <source>
        <dbReference type="EMBL" id="KAK2601874.1"/>
    </source>
</evidence>
<sequence>MSTSSNVDEILSSPSQASPEAITEAQPKTKSQSKLAKLTQTQLAHKRAKDRESQRAARAKTKQRIRALETELAELRSCGVDSHSVRRLMDHNVFLEHEITRLQAAMSCSRSFSPCCCTSGTPNVGQNHQSSMYMQMRPTSYHSSYWESPAAGDQQQSLRQSESPVASHLEHSAPAAITPGTSTSYSSVYRTVDGIDTIAWAQPHTMPGSESLFGSKFRASGSNCAGGSDSTTSYGYYGMAMT</sequence>
<gene>
    <name evidence="2" type="ORF">QQS21_004560</name>
</gene>